<accession>A0A381UFP3</accession>
<evidence type="ECO:0000313" key="1">
    <source>
        <dbReference type="EMBL" id="SVA26157.1"/>
    </source>
</evidence>
<dbReference type="AlphaFoldDB" id="A0A381UFP3"/>
<dbReference type="EMBL" id="UINC01006209">
    <property type="protein sequence ID" value="SVA26157.1"/>
    <property type="molecule type" value="Genomic_DNA"/>
</dbReference>
<reference evidence="1" key="1">
    <citation type="submission" date="2018-05" db="EMBL/GenBank/DDBJ databases">
        <authorList>
            <person name="Lanie J.A."/>
            <person name="Ng W.-L."/>
            <person name="Kazmierczak K.M."/>
            <person name="Andrzejewski T.M."/>
            <person name="Davidsen T.M."/>
            <person name="Wayne K.J."/>
            <person name="Tettelin H."/>
            <person name="Glass J.I."/>
            <person name="Rusch D."/>
            <person name="Podicherti R."/>
            <person name="Tsui H.-C.T."/>
            <person name="Winkler M.E."/>
        </authorList>
    </citation>
    <scope>NUCLEOTIDE SEQUENCE</scope>
</reference>
<protein>
    <submittedName>
        <fullName evidence="1">Uncharacterized protein</fullName>
    </submittedName>
</protein>
<gene>
    <name evidence="1" type="ORF">METZ01_LOCUS79011</name>
</gene>
<proteinExistence type="predicted"/>
<name>A0A381UFP3_9ZZZZ</name>
<organism evidence="1">
    <name type="scientific">marine metagenome</name>
    <dbReference type="NCBI Taxonomy" id="408172"/>
    <lineage>
        <taxon>unclassified sequences</taxon>
        <taxon>metagenomes</taxon>
        <taxon>ecological metagenomes</taxon>
    </lineage>
</organism>
<sequence length="76" mass="8293">VGTATLPNSPVLVYNPCAFAVHDDPYTVDARLRDETPAYWNPDLGLSVVRPTDEMKIQWSERTSIVGQGTHPGTAP</sequence>
<feature type="non-terminal residue" evidence="1">
    <location>
        <position position="1"/>
    </location>
</feature>